<evidence type="ECO:0000256" key="1">
    <source>
        <dbReference type="SAM" id="MobiDB-lite"/>
    </source>
</evidence>
<dbReference type="PANTHER" id="PTHR31485">
    <property type="entry name" value="PEPTIDYL SERINE ALPHA-GALACTOSYLTRANSFERASE"/>
    <property type="match status" value="1"/>
</dbReference>
<keyword evidence="2" id="KW-0812">Transmembrane</keyword>
<evidence type="ECO:0000313" key="5">
    <source>
        <dbReference type="Proteomes" id="UP000283543"/>
    </source>
</evidence>
<comment type="caution">
    <text evidence="3">The sequence shown here is derived from an EMBL/GenBank/DDBJ whole genome shotgun (WGS) entry which is preliminary data.</text>
</comment>
<evidence type="ECO:0000313" key="3">
    <source>
        <dbReference type="EMBL" id="RHY73457.1"/>
    </source>
</evidence>
<dbReference type="InterPro" id="IPR044845">
    <property type="entry name" value="HPAT/SRGT1-like"/>
</dbReference>
<evidence type="ECO:0000313" key="6">
    <source>
        <dbReference type="Proteomes" id="UP000286510"/>
    </source>
</evidence>
<dbReference type="AlphaFoldDB" id="A0A3R7AGL3"/>
<dbReference type="EMBL" id="QUTB01002222">
    <property type="protein sequence ID" value="RHY73457.1"/>
    <property type="molecule type" value="Genomic_DNA"/>
</dbReference>
<proteinExistence type="predicted"/>
<dbReference type="Proteomes" id="UP000283543">
    <property type="component" value="Unassembled WGS sequence"/>
</dbReference>
<dbReference type="GO" id="GO:0016757">
    <property type="term" value="F:glycosyltransferase activity"/>
    <property type="evidence" value="ECO:0007669"/>
    <property type="project" value="InterPro"/>
</dbReference>
<dbReference type="EMBL" id="QUTF01004080">
    <property type="protein sequence ID" value="RHZ41828.1"/>
    <property type="molecule type" value="Genomic_DNA"/>
</dbReference>
<dbReference type="PANTHER" id="PTHR31485:SF7">
    <property type="entry name" value="PEPTIDYL SERINE ALPHA-GALACTOSYLTRANSFERASE"/>
    <property type="match status" value="1"/>
</dbReference>
<keyword evidence="2" id="KW-1133">Transmembrane helix</keyword>
<organism evidence="3 5">
    <name type="scientific">Aphanomyces astaci</name>
    <name type="common">Crayfish plague agent</name>
    <dbReference type="NCBI Taxonomy" id="112090"/>
    <lineage>
        <taxon>Eukaryota</taxon>
        <taxon>Sar</taxon>
        <taxon>Stramenopiles</taxon>
        <taxon>Oomycota</taxon>
        <taxon>Saprolegniomycetes</taxon>
        <taxon>Saprolegniales</taxon>
        <taxon>Verrucalvaceae</taxon>
        <taxon>Aphanomyces</taxon>
    </lineage>
</organism>
<name>A0A3R7AGL3_APHAT</name>
<reference evidence="5 6" key="1">
    <citation type="submission" date="2018-08" db="EMBL/GenBank/DDBJ databases">
        <title>Aphanomyces genome sequencing and annotation.</title>
        <authorList>
            <person name="Minardi D."/>
            <person name="Oidtmann B."/>
            <person name="Van Der Giezen M."/>
            <person name="Studholme D.J."/>
        </authorList>
    </citation>
    <scope>NUCLEOTIDE SEQUENCE [LARGE SCALE GENOMIC DNA]</scope>
    <source>
        <strain evidence="4 6">FDL457</strain>
        <strain evidence="3 5">Si</strain>
    </source>
</reference>
<accession>A0A3R7AGL3</accession>
<feature type="region of interest" description="Disordered" evidence="1">
    <location>
        <begin position="493"/>
        <end position="513"/>
    </location>
</feature>
<sequence>MTDTLASAPATRHPAWIATAIAALMCLGILGLNFESDFVVKSTSLAHKQQLHAAAMNHTVIVATNHTVYVDRVIEKVVLKKTLVNAVDHNTAYVSHNYDNTTVHIVYSTSCDQPNRHFLSAALQVSASKVGQRGPITEIISGCSDEEVQRFASEPSFYHDYHRHFTPSYSPHPKSGITDDYSPYNKPFALRHLLHTPPSSSNPAAVKGNMPVALMDADFIFFQPLRVNTGADLSSFYHGEQRQGEEIQDVVADGHALAQDWTSYYGAGWFNPDNEDKKAAVCAGKPCMDVTSDDGREYYAGGGPPYILTKNDWLKMIDSYGDFVIAGRKLSKNWMVEMYAYGLAAGNHHIKHTLVTHLGPTWPQSEVHSWTFLDDDTPNPCDVASLDVVLPRHPPISVHYCQKYGYFDKEDAGFHFYKYHIPYDILECDAMLLQLPPPWQWTDIPSLGLEGIDLVAKRHEVWTECTLAKILNQVFLTAKEKLCPLGFNTHQGLPMSEPHQRDSALPGGAPKEF</sequence>
<feature type="transmembrane region" description="Helical" evidence="2">
    <location>
        <begin position="15"/>
        <end position="34"/>
    </location>
</feature>
<evidence type="ECO:0000256" key="2">
    <source>
        <dbReference type="SAM" id="Phobius"/>
    </source>
</evidence>
<dbReference type="VEuPathDB" id="FungiDB:H257_11040"/>
<dbReference type="Proteomes" id="UP000286510">
    <property type="component" value="Unassembled WGS sequence"/>
</dbReference>
<protein>
    <submittedName>
        <fullName evidence="3">Uncharacterized protein</fullName>
    </submittedName>
</protein>
<evidence type="ECO:0000313" key="4">
    <source>
        <dbReference type="EMBL" id="RHZ41828.1"/>
    </source>
</evidence>
<gene>
    <name evidence="4" type="ORF">DYB26_001186</name>
    <name evidence="3" type="ORF">DYB34_013433</name>
</gene>
<keyword evidence="2" id="KW-0472">Membrane</keyword>